<proteinExistence type="predicted"/>
<evidence type="ECO:0000256" key="2">
    <source>
        <dbReference type="SAM" id="MobiDB-lite"/>
    </source>
</evidence>
<evidence type="ECO:0000313" key="4">
    <source>
        <dbReference type="Proteomes" id="UP000070700"/>
    </source>
</evidence>
<evidence type="ECO:0000313" key="3">
    <source>
        <dbReference type="EMBL" id="KUJ22035.1"/>
    </source>
</evidence>
<name>A0A194XP62_MOLSC</name>
<protein>
    <submittedName>
        <fullName evidence="3">Uncharacterized protein</fullName>
    </submittedName>
</protein>
<feature type="coiled-coil region" evidence="1">
    <location>
        <begin position="18"/>
        <end position="95"/>
    </location>
</feature>
<feature type="region of interest" description="Disordered" evidence="2">
    <location>
        <begin position="173"/>
        <end position="379"/>
    </location>
</feature>
<dbReference type="Proteomes" id="UP000070700">
    <property type="component" value="Unassembled WGS sequence"/>
</dbReference>
<sequence length="560" mass="63597">MENSNGTGYRKVEADIRVVESRRKKEDLELAAKLEEDQAKLEEDKEKKVRVYDNDAQEALKKLEDDEKEKTKALIARHAEELRVLQERHAREKTDRVAERDAAMQALRKKHEGLRTNMIDAFTSRGEEIIVKFKSDKADIKFKRNQEDAKVKDELFETAREHSLVIAAAAVGNAQPAPRDSVNQQVTALPLRSRSQDRYRERSSGWGGDAWRTRDRSPRRAGSPPRARSPPRYQSDRDNCYRPAYEANGYNDNRSYSMYRPPSPRRDSFYNRARSRSPPRQPPSGPRNWSNYQQGNKRGRSVSPPNTMSRGTEDNHRTIPTGPRAGGGYAQKKARQQYTPFNDPVQPMEWTGNGSSGDKTITHKLPDNSPNPLTPVPAPTNNVAPPLAKTQITPAHTIPGGTLPIGRYVVPNTPNPSAFLTHFPVHRVKFIKEDGKKYEWEGRTGPNSKTGELRLTGSTYVGFEPRKDVRRPAGWCITPGTVARLFYWEKWGVIHVIKLKQEDVGPKELWMEFKEPKAEVVKGFVTSFKKEWSLFKVYPESKDDAVNPMDSCLGGNKPAK</sequence>
<dbReference type="RefSeq" id="XP_018076390.1">
    <property type="nucleotide sequence ID" value="XM_018222206.1"/>
</dbReference>
<dbReference type="OrthoDB" id="10655221at2759"/>
<feature type="compositionally biased region" description="Low complexity" evidence="2">
    <location>
        <begin position="220"/>
        <end position="232"/>
    </location>
</feature>
<keyword evidence="1" id="KW-0175">Coiled coil</keyword>
<dbReference type="KEGG" id="psco:LY89DRAFT_778373"/>
<dbReference type="GeneID" id="28831932"/>
<dbReference type="EMBL" id="KQ947407">
    <property type="protein sequence ID" value="KUJ22035.1"/>
    <property type="molecule type" value="Genomic_DNA"/>
</dbReference>
<keyword evidence="4" id="KW-1185">Reference proteome</keyword>
<accession>A0A194XP62</accession>
<organism evidence="3 4">
    <name type="scientific">Mollisia scopiformis</name>
    <name type="common">Conifer needle endophyte fungus</name>
    <name type="synonym">Phialocephala scopiformis</name>
    <dbReference type="NCBI Taxonomy" id="149040"/>
    <lineage>
        <taxon>Eukaryota</taxon>
        <taxon>Fungi</taxon>
        <taxon>Dikarya</taxon>
        <taxon>Ascomycota</taxon>
        <taxon>Pezizomycotina</taxon>
        <taxon>Leotiomycetes</taxon>
        <taxon>Helotiales</taxon>
        <taxon>Mollisiaceae</taxon>
        <taxon>Mollisia</taxon>
    </lineage>
</organism>
<evidence type="ECO:0000256" key="1">
    <source>
        <dbReference type="SAM" id="Coils"/>
    </source>
</evidence>
<gene>
    <name evidence="3" type="ORF">LY89DRAFT_778373</name>
</gene>
<reference evidence="3 4" key="1">
    <citation type="submission" date="2015-10" db="EMBL/GenBank/DDBJ databases">
        <title>Full genome of DAOMC 229536 Phialocephala scopiformis, a fungal endophyte of spruce producing the potent anti-insectan compound rugulosin.</title>
        <authorList>
            <consortium name="DOE Joint Genome Institute"/>
            <person name="Walker A.K."/>
            <person name="Frasz S.L."/>
            <person name="Seifert K.A."/>
            <person name="Miller J.D."/>
            <person name="Mondo S.J."/>
            <person name="Labutti K."/>
            <person name="Lipzen A."/>
            <person name="Dockter R."/>
            <person name="Kennedy M."/>
            <person name="Grigoriev I.V."/>
            <person name="Spatafora J.W."/>
        </authorList>
    </citation>
    <scope>NUCLEOTIDE SEQUENCE [LARGE SCALE GENOMIC DNA]</scope>
    <source>
        <strain evidence="3 4">CBS 120377</strain>
    </source>
</reference>
<dbReference type="InParanoid" id="A0A194XP62"/>
<feature type="compositionally biased region" description="Basic and acidic residues" evidence="2">
    <location>
        <begin position="194"/>
        <end position="203"/>
    </location>
</feature>
<dbReference type="AlphaFoldDB" id="A0A194XP62"/>